<dbReference type="GO" id="GO:0004305">
    <property type="term" value="F:ethanolamine kinase activity"/>
    <property type="evidence" value="ECO:0007669"/>
    <property type="project" value="TreeGrafter"/>
</dbReference>
<keyword evidence="3" id="KW-1185">Reference proteome</keyword>
<evidence type="ECO:0000313" key="2">
    <source>
        <dbReference type="EMBL" id="KAK4253153.1"/>
    </source>
</evidence>
<dbReference type="AlphaFoldDB" id="A0AAE1IPZ2"/>
<organism evidence="2 3">
    <name type="scientific">Acacia crassicarpa</name>
    <name type="common">northern wattle</name>
    <dbReference type="NCBI Taxonomy" id="499986"/>
    <lineage>
        <taxon>Eukaryota</taxon>
        <taxon>Viridiplantae</taxon>
        <taxon>Streptophyta</taxon>
        <taxon>Embryophyta</taxon>
        <taxon>Tracheophyta</taxon>
        <taxon>Spermatophyta</taxon>
        <taxon>Magnoliopsida</taxon>
        <taxon>eudicotyledons</taxon>
        <taxon>Gunneridae</taxon>
        <taxon>Pentapetalae</taxon>
        <taxon>rosids</taxon>
        <taxon>fabids</taxon>
        <taxon>Fabales</taxon>
        <taxon>Fabaceae</taxon>
        <taxon>Caesalpinioideae</taxon>
        <taxon>mimosoid clade</taxon>
        <taxon>Acacieae</taxon>
        <taxon>Acacia</taxon>
    </lineage>
</organism>
<dbReference type="Gene3D" id="3.90.1200.10">
    <property type="match status" value="1"/>
</dbReference>
<dbReference type="InterPro" id="IPR011009">
    <property type="entry name" value="Kinase-like_dom_sf"/>
</dbReference>
<reference evidence="2" key="1">
    <citation type="submission" date="2023-10" db="EMBL/GenBank/DDBJ databases">
        <title>Chromosome-level genome of the transformable northern wattle, Acacia crassicarpa.</title>
        <authorList>
            <person name="Massaro I."/>
            <person name="Sinha N.R."/>
            <person name="Poethig S."/>
            <person name="Leichty A.R."/>
        </authorList>
    </citation>
    <scope>NUCLEOTIDE SEQUENCE</scope>
    <source>
        <strain evidence="2">Acra3RX</strain>
        <tissue evidence="2">Leaf</tissue>
    </source>
</reference>
<comment type="caution">
    <text evidence="2">The sequence shown here is derived from an EMBL/GenBank/DDBJ whole genome shotgun (WGS) entry which is preliminary data.</text>
</comment>
<evidence type="ECO:0000313" key="3">
    <source>
        <dbReference type="Proteomes" id="UP001293593"/>
    </source>
</evidence>
<name>A0AAE1IPZ2_9FABA</name>
<evidence type="ECO:0008006" key="4">
    <source>
        <dbReference type="Google" id="ProtNLM"/>
    </source>
</evidence>
<dbReference type="PANTHER" id="PTHR22603">
    <property type="entry name" value="CHOLINE/ETHANOALAMINE KINASE"/>
    <property type="match status" value="1"/>
</dbReference>
<dbReference type="SUPFAM" id="SSF56112">
    <property type="entry name" value="Protein kinase-like (PK-like)"/>
    <property type="match status" value="1"/>
</dbReference>
<dbReference type="Gene3D" id="3.30.200.20">
    <property type="entry name" value="Phosphorylase Kinase, domain 1"/>
    <property type="match status" value="1"/>
</dbReference>
<dbReference type="Proteomes" id="UP001293593">
    <property type="component" value="Unassembled WGS sequence"/>
</dbReference>
<protein>
    <recommendedName>
        <fullName evidence="4">Choline kinase</fullName>
    </recommendedName>
</protein>
<dbReference type="PANTHER" id="PTHR22603:SF81">
    <property type="entry name" value="CHOLINE KINASE 2-RELATED"/>
    <property type="match status" value="1"/>
</dbReference>
<proteinExistence type="inferred from homology"/>
<accession>A0AAE1IPZ2</accession>
<comment type="similarity">
    <text evidence="1">Belongs to the choline/ethanolamine kinase family.</text>
</comment>
<sequence>MGATESPVHGKADYLPGEAKDILKSLASQWDDVLDVNQLQVIPLKGAMTNEVFQIKWPTKAQEASRKVLVRIYGEGVDIFFDRNDEIQTFESISKHGQGPRLLGRFANGRVEEFIRARTLSASDLHDSDISSLIAAKMKEFHDLDMPGPKVHLWDRLRNWLGEAKRLCCPKEVEAFYLDTIEKEISMLEKELSSAHQRIGFCHNDLQYGNIMIDEKTNSLTIIDYEYASYNPVAYDIANHFCEMAANYHSETPHILDFSKYPDLEKRQNFVKAYLRSSGEEPSESEVEHLLHEVEKYTLPSHLFWGIWGIISGHVNKIDFDYKEYATQRFQEYWSRKPFVLGSVGPSPESVIDDTMEKLMTKESTAKSHHHGHRHLHSRRLRKFLNLAIFRSKHKH</sequence>
<dbReference type="Pfam" id="PF01633">
    <property type="entry name" value="Choline_kinase"/>
    <property type="match status" value="1"/>
</dbReference>
<dbReference type="EMBL" id="JAWXYG010000017">
    <property type="protein sequence ID" value="KAK4253153.1"/>
    <property type="molecule type" value="Genomic_DNA"/>
</dbReference>
<dbReference type="CDD" id="cd05157">
    <property type="entry name" value="ETNK_euk"/>
    <property type="match status" value="1"/>
</dbReference>
<gene>
    <name evidence="2" type="ORF">QN277_010757</name>
</gene>
<evidence type="ECO:0000256" key="1">
    <source>
        <dbReference type="ARBA" id="ARBA00038211"/>
    </source>
</evidence>
<dbReference type="GO" id="GO:0005737">
    <property type="term" value="C:cytoplasm"/>
    <property type="evidence" value="ECO:0007669"/>
    <property type="project" value="TreeGrafter"/>
</dbReference>
<dbReference type="GO" id="GO:0004103">
    <property type="term" value="F:choline kinase activity"/>
    <property type="evidence" value="ECO:0007669"/>
    <property type="project" value="TreeGrafter"/>
</dbReference>
<dbReference type="GO" id="GO:0006646">
    <property type="term" value="P:phosphatidylethanolamine biosynthetic process"/>
    <property type="evidence" value="ECO:0007669"/>
    <property type="project" value="TreeGrafter"/>
</dbReference>